<feature type="domain" description="Urocanase N-terminal" evidence="2">
    <location>
        <begin position="45"/>
        <end position="80"/>
    </location>
</feature>
<name>A0ABW2U8K6_9BACT</name>
<dbReference type="InterPro" id="IPR035400">
    <property type="entry name" value="Urocanase_N"/>
</dbReference>
<dbReference type="Pfam" id="PF17391">
    <property type="entry name" value="Urocanase_N"/>
    <property type="match status" value="1"/>
</dbReference>
<evidence type="ECO:0000259" key="2">
    <source>
        <dbReference type="Pfam" id="PF17391"/>
    </source>
</evidence>
<keyword evidence="4" id="KW-1185">Reference proteome</keyword>
<sequence length="82" mass="9043">MTPTPSQTAELNLEANSLSTATGAAPSKPDGKRPMYHEFKPTEIVRAAHGTTLRCKTWEAEAALRMLENNIDPDVSLVYDER</sequence>
<dbReference type="EMBL" id="JBHTEK010000001">
    <property type="protein sequence ID" value="MFC7669214.1"/>
    <property type="molecule type" value="Genomic_DNA"/>
</dbReference>
<reference evidence="4" key="1">
    <citation type="journal article" date="2019" name="Int. J. Syst. Evol. Microbiol.">
        <title>The Global Catalogue of Microorganisms (GCM) 10K type strain sequencing project: providing services to taxonomists for standard genome sequencing and annotation.</title>
        <authorList>
            <consortium name="The Broad Institute Genomics Platform"/>
            <consortium name="The Broad Institute Genome Sequencing Center for Infectious Disease"/>
            <person name="Wu L."/>
            <person name="Ma J."/>
        </authorList>
    </citation>
    <scope>NUCLEOTIDE SEQUENCE [LARGE SCALE GENOMIC DNA]</scope>
    <source>
        <strain evidence="4">JCM 19635</strain>
    </source>
</reference>
<evidence type="ECO:0000256" key="1">
    <source>
        <dbReference type="SAM" id="MobiDB-lite"/>
    </source>
</evidence>
<dbReference type="RefSeq" id="WP_380204726.1">
    <property type="nucleotide sequence ID" value="NZ_JBHTEK010000001.1"/>
</dbReference>
<protein>
    <recommendedName>
        <fullName evidence="2">Urocanase N-terminal domain-containing protein</fullName>
    </recommendedName>
</protein>
<gene>
    <name evidence="3" type="ORF">ACFQT0_19035</name>
</gene>
<accession>A0ABW2U8K6</accession>
<proteinExistence type="predicted"/>
<dbReference type="SUPFAM" id="SSF111326">
    <property type="entry name" value="Urocanase"/>
    <property type="match status" value="1"/>
</dbReference>
<dbReference type="Gene3D" id="3.40.1770.10">
    <property type="entry name" value="Urocanase superfamily"/>
    <property type="match status" value="1"/>
</dbReference>
<dbReference type="InterPro" id="IPR036190">
    <property type="entry name" value="Urocanase_sf"/>
</dbReference>
<evidence type="ECO:0000313" key="4">
    <source>
        <dbReference type="Proteomes" id="UP001596513"/>
    </source>
</evidence>
<dbReference type="Proteomes" id="UP001596513">
    <property type="component" value="Unassembled WGS sequence"/>
</dbReference>
<evidence type="ECO:0000313" key="3">
    <source>
        <dbReference type="EMBL" id="MFC7669214.1"/>
    </source>
</evidence>
<organism evidence="3 4">
    <name type="scientific">Hymenobacter humi</name>
    <dbReference type="NCBI Taxonomy" id="1411620"/>
    <lineage>
        <taxon>Bacteria</taxon>
        <taxon>Pseudomonadati</taxon>
        <taxon>Bacteroidota</taxon>
        <taxon>Cytophagia</taxon>
        <taxon>Cytophagales</taxon>
        <taxon>Hymenobacteraceae</taxon>
        <taxon>Hymenobacter</taxon>
    </lineage>
</organism>
<comment type="caution">
    <text evidence="3">The sequence shown here is derived from an EMBL/GenBank/DDBJ whole genome shotgun (WGS) entry which is preliminary data.</text>
</comment>
<feature type="region of interest" description="Disordered" evidence="1">
    <location>
        <begin position="15"/>
        <end position="36"/>
    </location>
</feature>